<dbReference type="AlphaFoldDB" id="A0A7E4ZY73"/>
<evidence type="ECO:0000313" key="1">
    <source>
        <dbReference type="Proteomes" id="UP000492821"/>
    </source>
</evidence>
<protein>
    <submittedName>
        <fullName evidence="2">F-box domain-containing protein</fullName>
    </submittedName>
</protein>
<proteinExistence type="predicted"/>
<keyword evidence="1" id="KW-1185">Reference proteome</keyword>
<sequence>MPLDSVLKRFTYDWLIRFAELHPFEIYDYNANGYDWLPSGPRNPLHSKYAAISPRFTTIITRYMPYIFYSKYVNVENGTIKEDALPLHNKTKVYACDTVKFSKLNPGILSVFQDKRVTFYFSKTFWIFESANSKNTYTSNEFKYVLKFCPFGEIFYGFGAFDKPTMLSEIWPLLTHYKEISLYIKNLIYDDNIGIAFCQSKTFPIKLSWCNVNISDKTMLEMFDYFMSVPQRSLDLRLTFQQPKSPSLFQTVVEKFVSAGNRVTHCVKPEIPFNQVIVYLKKRKLRIVGNLNLEPHFSGIQ</sequence>
<accession>A0A7E4ZY73</accession>
<evidence type="ECO:0000313" key="2">
    <source>
        <dbReference type="WBParaSite" id="Pan_g2583.t1"/>
    </source>
</evidence>
<name>A0A7E4ZY73_PANRE</name>
<reference evidence="2" key="2">
    <citation type="submission" date="2020-10" db="UniProtKB">
        <authorList>
            <consortium name="WormBaseParasite"/>
        </authorList>
    </citation>
    <scope>IDENTIFICATION</scope>
</reference>
<dbReference type="WBParaSite" id="Pan_g2583.t1">
    <property type="protein sequence ID" value="Pan_g2583.t1"/>
    <property type="gene ID" value="Pan_g2583"/>
</dbReference>
<dbReference type="Proteomes" id="UP000492821">
    <property type="component" value="Unassembled WGS sequence"/>
</dbReference>
<reference evidence="1" key="1">
    <citation type="journal article" date="2013" name="Genetics">
        <title>The draft genome and transcriptome of Panagrellus redivivus are shaped by the harsh demands of a free-living lifestyle.</title>
        <authorList>
            <person name="Srinivasan J."/>
            <person name="Dillman A.R."/>
            <person name="Macchietto M.G."/>
            <person name="Heikkinen L."/>
            <person name="Lakso M."/>
            <person name="Fracchia K.M."/>
            <person name="Antoshechkin I."/>
            <person name="Mortazavi A."/>
            <person name="Wong G."/>
            <person name="Sternberg P.W."/>
        </authorList>
    </citation>
    <scope>NUCLEOTIDE SEQUENCE [LARGE SCALE GENOMIC DNA]</scope>
    <source>
        <strain evidence="1">MT8872</strain>
    </source>
</reference>
<organism evidence="1 2">
    <name type="scientific">Panagrellus redivivus</name>
    <name type="common">Microworm</name>
    <dbReference type="NCBI Taxonomy" id="6233"/>
    <lineage>
        <taxon>Eukaryota</taxon>
        <taxon>Metazoa</taxon>
        <taxon>Ecdysozoa</taxon>
        <taxon>Nematoda</taxon>
        <taxon>Chromadorea</taxon>
        <taxon>Rhabditida</taxon>
        <taxon>Tylenchina</taxon>
        <taxon>Panagrolaimomorpha</taxon>
        <taxon>Panagrolaimoidea</taxon>
        <taxon>Panagrolaimidae</taxon>
        <taxon>Panagrellus</taxon>
    </lineage>
</organism>